<feature type="region of interest" description="Disordered" evidence="1">
    <location>
        <begin position="1"/>
        <end position="21"/>
    </location>
</feature>
<name>A0A8H7E6C0_9EURO</name>
<keyword evidence="3" id="KW-1185">Reference proteome</keyword>
<accession>A0A8H7E6C0</accession>
<evidence type="ECO:0000313" key="2">
    <source>
        <dbReference type="EMBL" id="KAF7510070.1"/>
    </source>
</evidence>
<dbReference type="EMBL" id="JAACFV010000034">
    <property type="protein sequence ID" value="KAF7510070.1"/>
    <property type="molecule type" value="Genomic_DNA"/>
</dbReference>
<evidence type="ECO:0000313" key="3">
    <source>
        <dbReference type="Proteomes" id="UP000606974"/>
    </source>
</evidence>
<comment type="caution">
    <text evidence="2">The sequence shown here is derived from an EMBL/GenBank/DDBJ whole genome shotgun (WGS) entry which is preliminary data.</text>
</comment>
<organism evidence="2 3">
    <name type="scientific">Endocarpon pusillum</name>
    <dbReference type="NCBI Taxonomy" id="364733"/>
    <lineage>
        <taxon>Eukaryota</taxon>
        <taxon>Fungi</taxon>
        <taxon>Dikarya</taxon>
        <taxon>Ascomycota</taxon>
        <taxon>Pezizomycotina</taxon>
        <taxon>Eurotiomycetes</taxon>
        <taxon>Chaetothyriomycetidae</taxon>
        <taxon>Verrucariales</taxon>
        <taxon>Verrucariaceae</taxon>
        <taxon>Endocarpon</taxon>
    </lineage>
</organism>
<dbReference type="AlphaFoldDB" id="A0A8H7E6C0"/>
<dbReference type="OrthoDB" id="4890185at2759"/>
<evidence type="ECO:0000256" key="1">
    <source>
        <dbReference type="SAM" id="MobiDB-lite"/>
    </source>
</evidence>
<sequence>MDIHDSDSVRHPSAGDLTHDQRLRVQTLHEAGLTYEQIHKQLDLTRQVQYAITYLVTPNTRKGRPSTLEQDEVDLII</sequence>
<gene>
    <name evidence="2" type="ORF">GJ744_007174</name>
</gene>
<evidence type="ECO:0008006" key="4">
    <source>
        <dbReference type="Google" id="ProtNLM"/>
    </source>
</evidence>
<dbReference type="Proteomes" id="UP000606974">
    <property type="component" value="Unassembled WGS sequence"/>
</dbReference>
<proteinExistence type="predicted"/>
<protein>
    <recommendedName>
        <fullName evidence="4">Transposase IS30-like HTH domain-containing protein</fullName>
    </recommendedName>
</protein>
<reference evidence="2" key="1">
    <citation type="submission" date="2020-02" db="EMBL/GenBank/DDBJ databases">
        <authorList>
            <person name="Palmer J.M."/>
        </authorList>
    </citation>
    <scope>NUCLEOTIDE SEQUENCE</scope>
    <source>
        <strain evidence="2">EPUS1.4</strain>
        <tissue evidence="2">Thallus</tissue>
    </source>
</reference>
<feature type="compositionally biased region" description="Basic and acidic residues" evidence="1">
    <location>
        <begin position="1"/>
        <end position="10"/>
    </location>
</feature>